<keyword evidence="10" id="KW-1185">Reference proteome</keyword>
<reference evidence="9" key="1">
    <citation type="submission" date="2022-07" db="EMBL/GenBank/DDBJ databases">
        <authorList>
            <person name="Li W.-J."/>
            <person name="Deng Q.-Q."/>
        </authorList>
    </citation>
    <scope>NUCLEOTIDE SEQUENCE</scope>
    <source>
        <strain evidence="9">SYSU M60031</strain>
    </source>
</reference>
<dbReference type="FunFam" id="1.10.3470.10:FF:000001">
    <property type="entry name" value="Vitamin B12 ABC transporter permease BtuC"/>
    <property type="match status" value="1"/>
</dbReference>
<evidence type="ECO:0000256" key="3">
    <source>
        <dbReference type="ARBA" id="ARBA00022448"/>
    </source>
</evidence>
<feature type="transmembrane region" description="Helical" evidence="8">
    <location>
        <begin position="64"/>
        <end position="83"/>
    </location>
</feature>
<accession>A0AA41X6B2</accession>
<feature type="transmembrane region" description="Helical" evidence="8">
    <location>
        <begin position="308"/>
        <end position="327"/>
    </location>
</feature>
<dbReference type="Gene3D" id="1.10.3470.10">
    <property type="entry name" value="ABC transporter involved in vitamin B12 uptake, BtuC"/>
    <property type="match status" value="1"/>
</dbReference>
<evidence type="ECO:0000313" key="9">
    <source>
        <dbReference type="EMBL" id="MCP8969502.1"/>
    </source>
</evidence>
<dbReference type="GO" id="GO:0022857">
    <property type="term" value="F:transmembrane transporter activity"/>
    <property type="evidence" value="ECO:0007669"/>
    <property type="project" value="InterPro"/>
</dbReference>
<name>A0AA41X6B2_9BACI</name>
<feature type="transmembrane region" description="Helical" evidence="8">
    <location>
        <begin position="240"/>
        <end position="266"/>
    </location>
</feature>
<evidence type="ECO:0000256" key="5">
    <source>
        <dbReference type="ARBA" id="ARBA00022692"/>
    </source>
</evidence>
<keyword evidence="6 8" id="KW-1133">Transmembrane helix</keyword>
<dbReference type="Pfam" id="PF01032">
    <property type="entry name" value="FecCD"/>
    <property type="match status" value="1"/>
</dbReference>
<dbReference type="Proteomes" id="UP001156102">
    <property type="component" value="Unassembled WGS sequence"/>
</dbReference>
<dbReference type="GO" id="GO:0005886">
    <property type="term" value="C:plasma membrane"/>
    <property type="evidence" value="ECO:0007669"/>
    <property type="project" value="UniProtKB-SubCell"/>
</dbReference>
<evidence type="ECO:0000256" key="6">
    <source>
        <dbReference type="ARBA" id="ARBA00022989"/>
    </source>
</evidence>
<evidence type="ECO:0000313" key="10">
    <source>
        <dbReference type="Proteomes" id="UP001156102"/>
    </source>
</evidence>
<dbReference type="CDD" id="cd06550">
    <property type="entry name" value="TM_ABC_iron-siderophores_like"/>
    <property type="match status" value="1"/>
</dbReference>
<keyword evidence="3" id="KW-0813">Transport</keyword>
<dbReference type="RefSeq" id="WP_254759424.1">
    <property type="nucleotide sequence ID" value="NZ_JANCLT010000006.1"/>
</dbReference>
<comment type="similarity">
    <text evidence="2">Belongs to the binding-protein-dependent transport system permease family. FecCD subfamily.</text>
</comment>
<feature type="transmembrane region" description="Helical" evidence="8">
    <location>
        <begin position="199"/>
        <end position="219"/>
    </location>
</feature>
<dbReference type="PANTHER" id="PTHR30472">
    <property type="entry name" value="FERRIC ENTEROBACTIN TRANSPORT SYSTEM PERMEASE PROTEIN"/>
    <property type="match status" value="1"/>
</dbReference>
<keyword evidence="7 8" id="KW-0472">Membrane</keyword>
<gene>
    <name evidence="9" type="ORF">NK662_13280</name>
</gene>
<evidence type="ECO:0000256" key="1">
    <source>
        <dbReference type="ARBA" id="ARBA00004651"/>
    </source>
</evidence>
<dbReference type="PROSITE" id="PS51257">
    <property type="entry name" value="PROKAR_LIPOPROTEIN"/>
    <property type="match status" value="1"/>
</dbReference>
<comment type="subcellular location">
    <subcellularLocation>
        <location evidence="1">Cell membrane</location>
        <topology evidence="1">Multi-pass membrane protein</topology>
    </subcellularLocation>
</comment>
<feature type="transmembrane region" description="Helical" evidence="8">
    <location>
        <begin position="12"/>
        <end position="32"/>
    </location>
</feature>
<dbReference type="SUPFAM" id="SSF81345">
    <property type="entry name" value="ABC transporter involved in vitamin B12 uptake, BtuC"/>
    <property type="match status" value="1"/>
</dbReference>
<evidence type="ECO:0000256" key="2">
    <source>
        <dbReference type="ARBA" id="ARBA00007935"/>
    </source>
</evidence>
<keyword evidence="5 8" id="KW-0812">Transmembrane</keyword>
<feature type="transmembrane region" description="Helical" evidence="8">
    <location>
        <begin position="120"/>
        <end position="139"/>
    </location>
</feature>
<dbReference type="GO" id="GO:0033214">
    <property type="term" value="P:siderophore-iron import into cell"/>
    <property type="evidence" value="ECO:0007669"/>
    <property type="project" value="TreeGrafter"/>
</dbReference>
<comment type="caution">
    <text evidence="9">The sequence shown here is derived from an EMBL/GenBank/DDBJ whole genome shotgun (WGS) entry which is preliminary data.</text>
</comment>
<evidence type="ECO:0000256" key="7">
    <source>
        <dbReference type="ARBA" id="ARBA00023136"/>
    </source>
</evidence>
<dbReference type="EMBL" id="JANCLT010000006">
    <property type="protein sequence ID" value="MCP8969502.1"/>
    <property type="molecule type" value="Genomic_DNA"/>
</dbReference>
<protein>
    <submittedName>
        <fullName evidence="9">Iron ABC transporter permease</fullName>
    </submittedName>
</protein>
<dbReference type="InterPro" id="IPR000522">
    <property type="entry name" value="ABC_transptr_permease_BtuC"/>
</dbReference>
<keyword evidence="4" id="KW-1003">Cell membrane</keyword>
<organism evidence="9 10">
    <name type="scientific">Ectobacillus ponti</name>
    <dbReference type="NCBI Taxonomy" id="2961894"/>
    <lineage>
        <taxon>Bacteria</taxon>
        <taxon>Bacillati</taxon>
        <taxon>Bacillota</taxon>
        <taxon>Bacilli</taxon>
        <taxon>Bacillales</taxon>
        <taxon>Bacillaceae</taxon>
        <taxon>Ectobacillus</taxon>
    </lineage>
</organism>
<feature type="transmembrane region" description="Helical" evidence="8">
    <location>
        <begin position="95"/>
        <end position="114"/>
    </location>
</feature>
<dbReference type="AlphaFoldDB" id="A0AA41X6B2"/>
<evidence type="ECO:0000256" key="8">
    <source>
        <dbReference type="SAM" id="Phobius"/>
    </source>
</evidence>
<feature type="transmembrane region" description="Helical" evidence="8">
    <location>
        <begin position="278"/>
        <end position="296"/>
    </location>
</feature>
<sequence>MQLRTHQRKAAGLFACLVILLACIWASIIYGYTDTSSKTAIAAFTQYNGSTEHIIIQTVRLPRALIAAAVGASLAVAGALMQVLTKNPLASPGILGINAGAAFFIVLAVTLFSVQSLQAFGWISFAGAGAAAALVYVVGSLGREGLTPVKLTLAGVAMGALFSSFTQGLLVLDETALDQVLFWLAGSVQGRKLEALTNVLPYMMLAWAGAILLSGKTNILLLGDDVSQSLGQRTQFIKGILALLVVLLAGSAVAAAGPISFVGVIVPHFARLFVGQDYRWVIPYSALLGGILLLAADIGARYILMPQEVPVGIMTALIGAPFFIYAARKGGLAK</sequence>
<evidence type="ECO:0000256" key="4">
    <source>
        <dbReference type="ARBA" id="ARBA00022475"/>
    </source>
</evidence>
<dbReference type="PANTHER" id="PTHR30472:SF65">
    <property type="entry name" value="SIDEROPHORE TRANSPORT SYSTEM PERMEASE PROTEIN YFIZ-RELATED"/>
    <property type="match status" value="1"/>
</dbReference>
<dbReference type="InterPro" id="IPR037294">
    <property type="entry name" value="ABC_BtuC-like"/>
</dbReference>
<proteinExistence type="inferred from homology"/>